<dbReference type="EMBL" id="QTSX02002853">
    <property type="protein sequence ID" value="KAJ9074573.1"/>
    <property type="molecule type" value="Genomic_DNA"/>
</dbReference>
<proteinExistence type="predicted"/>
<dbReference type="Proteomes" id="UP001165960">
    <property type="component" value="Unassembled WGS sequence"/>
</dbReference>
<keyword evidence="2" id="KW-1185">Reference proteome</keyword>
<evidence type="ECO:0000313" key="1">
    <source>
        <dbReference type="EMBL" id="KAJ9074573.1"/>
    </source>
</evidence>
<comment type="caution">
    <text evidence="1">The sequence shown here is derived from an EMBL/GenBank/DDBJ whole genome shotgun (WGS) entry which is preliminary data.</text>
</comment>
<organism evidence="1 2">
    <name type="scientific">Entomophthora muscae</name>
    <dbReference type="NCBI Taxonomy" id="34485"/>
    <lineage>
        <taxon>Eukaryota</taxon>
        <taxon>Fungi</taxon>
        <taxon>Fungi incertae sedis</taxon>
        <taxon>Zoopagomycota</taxon>
        <taxon>Entomophthoromycotina</taxon>
        <taxon>Entomophthoromycetes</taxon>
        <taxon>Entomophthorales</taxon>
        <taxon>Entomophthoraceae</taxon>
        <taxon>Entomophthora</taxon>
    </lineage>
</organism>
<reference evidence="1" key="1">
    <citation type="submission" date="2022-04" db="EMBL/GenBank/DDBJ databases">
        <title>Genome of the entomopathogenic fungus Entomophthora muscae.</title>
        <authorList>
            <person name="Elya C."/>
            <person name="Lovett B.R."/>
            <person name="Lee E."/>
            <person name="Macias A.M."/>
            <person name="Hajek A.E."/>
            <person name="De Bivort B.L."/>
            <person name="Kasson M.T."/>
            <person name="De Fine Licht H.H."/>
            <person name="Stajich J.E."/>
        </authorList>
    </citation>
    <scope>NUCLEOTIDE SEQUENCE</scope>
    <source>
        <strain evidence="1">Berkeley</strain>
    </source>
</reference>
<sequence length="570" mass="65053">MGMGACDACRAARAGCSQESPQCRRCSNLGRTCTYFSFKLRDSPCLTCRSRKKRCDRRRPVCGVCDRLGLSCQYARRGSAQDVQILGTRSTFQIMAKVCHFQDRIALAAEQHILSRSFQYDAVQLRMRFTDGRIVRNVNPMLLLKDLTGSLNPGDQVMIGTESLLRDRTEPPSFFVTASLVNCLTQLFFDRINPHQPLLTEEYFRTLSKEHPNRPDTVLLSYTICLHGTLLFPEVKLINTLKHVFCSLVFKMISQCYSRPTLNLAIVYLLLALMPLSELDHPRALPPRHYQAMATRLIFQLGIHLPHNIHPRITQLRKKIVLNAFLIEINVASNSLDSTTTSILDSLDPTLAHSAPQHTTTNTQLQFQTFILKFSYRMAKLQLNTPSQHQLRTIETHLHAAMQVYCPPDTPGLIHIPTNPKLLHRFRLYCNILAELYRPHLNPLNPPSPSHLNHDAIPVHRFLLISSECKTLFALNLFARALQKHQDEYLRSSYSYKWWPLTSQIFHLNSFLSSLNPSHPLHSHLTSILETLQNHLAQGCQRWGAARFAHAFVKSMLHTSCANISISNHR</sequence>
<protein>
    <submittedName>
        <fullName evidence="1">Uncharacterized protein</fullName>
    </submittedName>
</protein>
<accession>A0ACC2TIR1</accession>
<gene>
    <name evidence="1" type="ORF">DSO57_1005024</name>
</gene>
<name>A0ACC2TIR1_9FUNG</name>
<evidence type="ECO:0000313" key="2">
    <source>
        <dbReference type="Proteomes" id="UP001165960"/>
    </source>
</evidence>